<keyword evidence="2" id="KW-0521">NADP</keyword>
<feature type="domain" description="Ketoreductase" evidence="4">
    <location>
        <begin position="4"/>
        <end position="183"/>
    </location>
</feature>
<gene>
    <name evidence="5" type="ORF">BJY01DRAFT_214953</name>
</gene>
<dbReference type="SUPFAM" id="SSF51735">
    <property type="entry name" value="NAD(P)-binding Rossmann-fold domains"/>
    <property type="match status" value="1"/>
</dbReference>
<evidence type="ECO:0000256" key="3">
    <source>
        <dbReference type="ARBA" id="ARBA00023002"/>
    </source>
</evidence>
<dbReference type="InterPro" id="IPR002347">
    <property type="entry name" value="SDR_fam"/>
</dbReference>
<evidence type="ECO:0000256" key="1">
    <source>
        <dbReference type="ARBA" id="ARBA00006484"/>
    </source>
</evidence>
<proteinExistence type="inferred from homology"/>
<organism evidence="5 6">
    <name type="scientific">Aspergillus pseudoustus</name>
    <dbReference type="NCBI Taxonomy" id="1810923"/>
    <lineage>
        <taxon>Eukaryota</taxon>
        <taxon>Fungi</taxon>
        <taxon>Dikarya</taxon>
        <taxon>Ascomycota</taxon>
        <taxon>Pezizomycotina</taxon>
        <taxon>Eurotiomycetes</taxon>
        <taxon>Eurotiomycetidae</taxon>
        <taxon>Eurotiales</taxon>
        <taxon>Aspergillaceae</taxon>
        <taxon>Aspergillus</taxon>
        <taxon>Aspergillus subgen. Nidulantes</taxon>
    </lineage>
</organism>
<dbReference type="PANTHER" id="PTHR44169">
    <property type="entry name" value="NADPH-DEPENDENT 1-ACYLDIHYDROXYACETONE PHOSPHATE REDUCTASE"/>
    <property type="match status" value="1"/>
</dbReference>
<dbReference type="EMBL" id="JBFXLU010000080">
    <property type="protein sequence ID" value="KAL2844531.1"/>
    <property type="molecule type" value="Genomic_DNA"/>
</dbReference>
<dbReference type="InterPro" id="IPR057326">
    <property type="entry name" value="KR_dom"/>
</dbReference>
<evidence type="ECO:0000259" key="4">
    <source>
        <dbReference type="SMART" id="SM00822"/>
    </source>
</evidence>
<dbReference type="Pfam" id="PF00106">
    <property type="entry name" value="adh_short"/>
    <property type="match status" value="1"/>
</dbReference>
<dbReference type="PANTHER" id="PTHR44169:SF6">
    <property type="entry name" value="NADPH-DEPENDENT 1-ACYLDIHYDROXYACETONE PHOSPHATE REDUCTASE"/>
    <property type="match status" value="1"/>
</dbReference>
<dbReference type="InterPro" id="IPR036291">
    <property type="entry name" value="NAD(P)-bd_dom_sf"/>
</dbReference>
<evidence type="ECO:0000313" key="5">
    <source>
        <dbReference type="EMBL" id="KAL2844531.1"/>
    </source>
</evidence>
<dbReference type="PROSITE" id="PS00061">
    <property type="entry name" value="ADH_SHORT"/>
    <property type="match status" value="1"/>
</dbReference>
<keyword evidence="3" id="KW-0560">Oxidoreductase</keyword>
<dbReference type="PRINTS" id="PR00081">
    <property type="entry name" value="GDHRDH"/>
</dbReference>
<keyword evidence="6" id="KW-1185">Reference proteome</keyword>
<accession>A0ABR4JWW9</accession>
<sequence length="227" mass="24656">MATEFVLITGCTAGSIGYFLAREFAARGYHVFATARRTTNMGDLASSSERITLLPLDIGSPESISALQEEVRVKSGGKLHFIFHNAGYRSLAMGIEAPYDESVRMMTTNFTGVIELNRVFADMVIAAKGAVVFTSSLSGLMPQPTHAVYCASKAALDLWARILRIEMRPLGVRVVVVHTGGVKTTMSDMSLELDEGKWPTSARSGYIHTLSKASRSRFTIPLSVTTD</sequence>
<name>A0ABR4JWW9_9EURO</name>
<evidence type="ECO:0000256" key="2">
    <source>
        <dbReference type="ARBA" id="ARBA00022857"/>
    </source>
</evidence>
<evidence type="ECO:0000313" key="6">
    <source>
        <dbReference type="Proteomes" id="UP001610446"/>
    </source>
</evidence>
<reference evidence="5 6" key="1">
    <citation type="submission" date="2024-07" db="EMBL/GenBank/DDBJ databases">
        <title>Section-level genome sequencing and comparative genomics of Aspergillus sections Usti and Cavernicolus.</title>
        <authorList>
            <consortium name="Lawrence Berkeley National Laboratory"/>
            <person name="Nybo J.L."/>
            <person name="Vesth T.C."/>
            <person name="Theobald S."/>
            <person name="Frisvad J.C."/>
            <person name="Larsen T.O."/>
            <person name="Kjaerboelling I."/>
            <person name="Rothschild-Mancinelli K."/>
            <person name="Lyhne E.K."/>
            <person name="Kogle M.E."/>
            <person name="Barry K."/>
            <person name="Clum A."/>
            <person name="Na H."/>
            <person name="Ledsgaard L."/>
            <person name="Lin J."/>
            <person name="Lipzen A."/>
            <person name="Kuo A."/>
            <person name="Riley R."/>
            <person name="Mondo S."/>
            <person name="Labutti K."/>
            <person name="Haridas S."/>
            <person name="Pangalinan J."/>
            <person name="Salamov A.A."/>
            <person name="Simmons B.A."/>
            <person name="Magnuson J.K."/>
            <person name="Chen J."/>
            <person name="Drula E."/>
            <person name="Henrissat B."/>
            <person name="Wiebenga A."/>
            <person name="Lubbers R.J."/>
            <person name="Gomes A.C."/>
            <person name="Makela M.R."/>
            <person name="Stajich J."/>
            <person name="Grigoriev I.V."/>
            <person name="Mortensen U.H."/>
            <person name="De Vries R.P."/>
            <person name="Baker S.E."/>
            <person name="Andersen M.R."/>
        </authorList>
    </citation>
    <scope>NUCLEOTIDE SEQUENCE [LARGE SCALE GENOMIC DNA]</scope>
    <source>
        <strain evidence="5 6">CBS 123904</strain>
    </source>
</reference>
<dbReference type="SMART" id="SM00822">
    <property type="entry name" value="PKS_KR"/>
    <property type="match status" value="1"/>
</dbReference>
<comment type="caution">
    <text evidence="5">The sequence shown here is derived from an EMBL/GenBank/DDBJ whole genome shotgun (WGS) entry which is preliminary data.</text>
</comment>
<dbReference type="Gene3D" id="3.40.50.720">
    <property type="entry name" value="NAD(P)-binding Rossmann-like Domain"/>
    <property type="match status" value="1"/>
</dbReference>
<dbReference type="Proteomes" id="UP001610446">
    <property type="component" value="Unassembled WGS sequence"/>
</dbReference>
<dbReference type="InterPro" id="IPR020904">
    <property type="entry name" value="Sc_DH/Rdtase_CS"/>
</dbReference>
<comment type="similarity">
    <text evidence="1">Belongs to the short-chain dehydrogenases/reductases (SDR) family.</text>
</comment>
<protein>
    <recommendedName>
        <fullName evidence="4">Ketoreductase domain-containing protein</fullName>
    </recommendedName>
</protein>